<dbReference type="GO" id="GO:0045892">
    <property type="term" value="P:negative regulation of DNA-templated transcription"/>
    <property type="evidence" value="ECO:0007669"/>
    <property type="project" value="TreeGrafter"/>
</dbReference>
<name>A0A0C2HMB8_9STAP</name>
<dbReference type="GO" id="GO:0003700">
    <property type="term" value="F:DNA-binding transcription factor activity"/>
    <property type="evidence" value="ECO:0007669"/>
    <property type="project" value="TreeGrafter"/>
</dbReference>
<reference evidence="6 8" key="1">
    <citation type="submission" date="2015-01" db="EMBL/GenBank/DDBJ databases">
        <title>Genome sequences of high lactate-tolerant strain Salinicoccus roseus W12 with industrial interest.</title>
        <authorList>
            <person name="Wang H."/>
            <person name="Yu B."/>
        </authorList>
    </citation>
    <scope>NUCLEOTIDE SEQUENCE [LARGE SCALE GENOMIC DNA]</scope>
    <source>
        <strain evidence="6 8">W12</strain>
    </source>
</reference>
<dbReference type="RefSeq" id="WP_040106164.1">
    <property type="nucleotide sequence ID" value="NZ_JABEVU030000001.1"/>
</dbReference>
<dbReference type="STRING" id="45670.SN16_08380"/>
<evidence type="ECO:0000259" key="5">
    <source>
        <dbReference type="PROSITE" id="PS51078"/>
    </source>
</evidence>
<dbReference type="OrthoDB" id="9791752at2"/>
<dbReference type="Proteomes" id="UP000031546">
    <property type="component" value="Unassembled WGS sequence"/>
</dbReference>
<evidence type="ECO:0000313" key="6">
    <source>
        <dbReference type="EMBL" id="KIH70706.1"/>
    </source>
</evidence>
<evidence type="ECO:0000313" key="9">
    <source>
        <dbReference type="Proteomes" id="UP000527860"/>
    </source>
</evidence>
<dbReference type="GO" id="GO:0003677">
    <property type="term" value="F:DNA binding"/>
    <property type="evidence" value="ECO:0007669"/>
    <property type="project" value="UniProtKB-KW"/>
</dbReference>
<dbReference type="InterPro" id="IPR050707">
    <property type="entry name" value="HTH_MetabolicPath_Reg"/>
</dbReference>
<gene>
    <name evidence="7" type="ORF">F7P68_0009755</name>
    <name evidence="6" type="ORF">SN16_08380</name>
</gene>
<evidence type="ECO:0000256" key="3">
    <source>
        <dbReference type="ARBA" id="ARBA00023163"/>
    </source>
</evidence>
<feature type="domain" description="IclR-ED" evidence="5">
    <location>
        <begin position="65"/>
        <end position="247"/>
    </location>
</feature>
<keyword evidence="3" id="KW-0804">Transcription</keyword>
<dbReference type="InterPro" id="IPR005471">
    <property type="entry name" value="Tscrpt_reg_IclR_N"/>
</dbReference>
<dbReference type="Gene3D" id="1.10.10.10">
    <property type="entry name" value="Winged helix-like DNA-binding domain superfamily/Winged helix DNA-binding domain"/>
    <property type="match status" value="1"/>
</dbReference>
<dbReference type="PROSITE" id="PS51077">
    <property type="entry name" value="HTH_ICLR"/>
    <property type="match status" value="1"/>
</dbReference>
<dbReference type="InterPro" id="IPR036388">
    <property type="entry name" value="WH-like_DNA-bd_sf"/>
</dbReference>
<keyword evidence="2" id="KW-0238">DNA-binding</keyword>
<evidence type="ECO:0000313" key="8">
    <source>
        <dbReference type="Proteomes" id="UP000031546"/>
    </source>
</evidence>
<reference evidence="7" key="3">
    <citation type="submission" date="2020-04" db="EMBL/GenBank/DDBJ databases">
        <authorList>
            <person name="Tanveer F."/>
            <person name="Xie Y."/>
            <person name="Shinwari Z.K."/>
        </authorList>
    </citation>
    <scope>NUCLEOTIDE SEQUENCE</scope>
    <source>
        <strain evidence="7">MOSEL-ME25</strain>
    </source>
</reference>
<reference evidence="7 9" key="4">
    <citation type="submission" date="2022-12" db="EMBL/GenBank/DDBJ databases">
        <title>Genome analysis and biological profiling of marine Salinicoccus roseus MOSEL-ME25.</title>
        <authorList>
            <person name="Mirza F.T."/>
            <person name="Xie Y."/>
            <person name="Shinwari Z.K."/>
        </authorList>
    </citation>
    <scope>NUCLEOTIDE SEQUENCE [LARGE SCALE GENOMIC DNA]</scope>
    <source>
        <strain evidence="7 9">MOSEL-ME25</strain>
    </source>
</reference>
<dbReference type="PROSITE" id="PS51078">
    <property type="entry name" value="ICLR_ED"/>
    <property type="match status" value="1"/>
</dbReference>
<dbReference type="SUPFAM" id="SSF55781">
    <property type="entry name" value="GAF domain-like"/>
    <property type="match status" value="1"/>
</dbReference>
<evidence type="ECO:0000256" key="2">
    <source>
        <dbReference type="ARBA" id="ARBA00023125"/>
    </source>
</evidence>
<evidence type="ECO:0000256" key="1">
    <source>
        <dbReference type="ARBA" id="ARBA00023015"/>
    </source>
</evidence>
<sequence length="255" mass="27819">MSVKSAERVLDIIEYLTKIEGGISLMGLSKELGIPKSSMSQLLLTMVNKGYLNKSEGNIYKLGHKLIIAGNKARTSNDIYSASIEILRDAAMKTGETVFLAIRSADEIIYLAKVDSEDSARTTAQPGTRKPLHCTGLGKAFLSFESDDNRMSLLETIPLDAYTEKTITDREVLKKETAEYREKGYAVDDEENDLGVYCISAPIYGDHGGMTAAISCAGSKPRVLSKRDEIVGIVTQAAKEISETQGFTGGSEKWM</sequence>
<dbReference type="SUPFAM" id="SSF46785">
    <property type="entry name" value="Winged helix' DNA-binding domain"/>
    <property type="match status" value="1"/>
</dbReference>
<dbReference type="AlphaFoldDB" id="A0A0C2HMB8"/>
<organism evidence="6 8">
    <name type="scientific">Salinicoccus roseus</name>
    <dbReference type="NCBI Taxonomy" id="45670"/>
    <lineage>
        <taxon>Bacteria</taxon>
        <taxon>Bacillati</taxon>
        <taxon>Bacillota</taxon>
        <taxon>Bacilli</taxon>
        <taxon>Bacillales</taxon>
        <taxon>Staphylococcaceae</taxon>
        <taxon>Salinicoccus</taxon>
    </lineage>
</organism>
<reference evidence="9" key="2">
    <citation type="submission" date="2020-04" db="EMBL/GenBank/DDBJ databases">
        <title>Genome analysis and biological profiling of marine Cellulosimicrobium funkei MOSEL-ME6.</title>
        <authorList>
            <person name="Tanveer F."/>
            <person name="Xie Y."/>
            <person name="Shinwari Z.K."/>
        </authorList>
    </citation>
    <scope>NUCLEOTIDE SEQUENCE [LARGE SCALE GENOMIC DNA]</scope>
    <source>
        <strain evidence="9">MOSEL-ME25</strain>
    </source>
</reference>
<dbReference type="EMBL" id="JABEVU030000001">
    <property type="protein sequence ID" value="MDB0580817.1"/>
    <property type="molecule type" value="Genomic_DNA"/>
</dbReference>
<feature type="domain" description="HTH iclR-type" evidence="4">
    <location>
        <begin position="3"/>
        <end position="64"/>
    </location>
</feature>
<dbReference type="PANTHER" id="PTHR30136">
    <property type="entry name" value="HELIX-TURN-HELIX TRANSCRIPTIONAL REGULATOR, ICLR FAMILY"/>
    <property type="match status" value="1"/>
</dbReference>
<dbReference type="Pfam" id="PF01614">
    <property type="entry name" value="IclR_C"/>
    <property type="match status" value="1"/>
</dbReference>
<dbReference type="GeneID" id="77845570"/>
<comment type="caution">
    <text evidence="6">The sequence shown here is derived from an EMBL/GenBank/DDBJ whole genome shotgun (WGS) entry which is preliminary data.</text>
</comment>
<dbReference type="InterPro" id="IPR014757">
    <property type="entry name" value="Tscrpt_reg_IclR_C"/>
</dbReference>
<protein>
    <submittedName>
        <fullName evidence="7">IclR family transcriptional regulator</fullName>
    </submittedName>
</protein>
<accession>A0A0C2HMB8</accession>
<dbReference type="Pfam" id="PF09339">
    <property type="entry name" value="HTH_IclR"/>
    <property type="match status" value="1"/>
</dbReference>
<evidence type="ECO:0000259" key="4">
    <source>
        <dbReference type="PROSITE" id="PS51077"/>
    </source>
</evidence>
<keyword evidence="9" id="KW-1185">Reference proteome</keyword>
<evidence type="ECO:0000313" key="7">
    <source>
        <dbReference type="EMBL" id="MDB0580817.1"/>
    </source>
</evidence>
<dbReference type="InterPro" id="IPR036390">
    <property type="entry name" value="WH_DNA-bd_sf"/>
</dbReference>
<dbReference type="InterPro" id="IPR029016">
    <property type="entry name" value="GAF-like_dom_sf"/>
</dbReference>
<dbReference type="SMART" id="SM00346">
    <property type="entry name" value="HTH_ICLR"/>
    <property type="match status" value="1"/>
</dbReference>
<dbReference type="EMBL" id="JXII01000006">
    <property type="protein sequence ID" value="KIH70706.1"/>
    <property type="molecule type" value="Genomic_DNA"/>
</dbReference>
<dbReference type="Proteomes" id="UP000527860">
    <property type="component" value="Unassembled WGS sequence"/>
</dbReference>
<keyword evidence="1" id="KW-0805">Transcription regulation</keyword>
<dbReference type="Gene3D" id="3.30.450.40">
    <property type="match status" value="1"/>
</dbReference>
<proteinExistence type="predicted"/>
<dbReference type="PANTHER" id="PTHR30136:SF24">
    <property type="entry name" value="HTH-TYPE TRANSCRIPTIONAL REPRESSOR ALLR"/>
    <property type="match status" value="1"/>
</dbReference>